<evidence type="ECO:0000313" key="4">
    <source>
        <dbReference type="EMBL" id="MFC4723578.1"/>
    </source>
</evidence>
<gene>
    <name evidence="4" type="ORF">ACFO5O_14680</name>
</gene>
<dbReference type="PROSITE" id="PS50825">
    <property type="entry name" value="HYR"/>
    <property type="match status" value="2"/>
</dbReference>
<evidence type="ECO:0000313" key="5">
    <source>
        <dbReference type="Proteomes" id="UP001595953"/>
    </source>
</evidence>
<name>A0ABV9N9A6_9FLAO</name>
<dbReference type="InterPro" id="IPR045474">
    <property type="entry name" value="GEVED"/>
</dbReference>
<feature type="chain" id="PRO_5046124367" evidence="2">
    <location>
        <begin position="20"/>
        <end position="1018"/>
    </location>
</feature>
<dbReference type="PANTHER" id="PTHR24273">
    <property type="entry name" value="FI04643P-RELATED"/>
    <property type="match status" value="1"/>
</dbReference>
<sequence>MKKNLLLIALLFFFHCLFAQTEIWKEDFDSYTTPTNQGQGLPTITTWKADGAVGNNGVTVINGKLRAANTNSSHNTWQISNSMPFDPIEISGYSNVSIYIDFTSSGASGSSITTEYSLNGVNYFPFDTPTISGDFSGTKTASKTGLVGANLWFRIIFNVTGNGTNKIYFADNIKVTGTPAPLLSATILAPFDDICTSFTSGANSFVINGSNLTAPVTVAALSGYTYSLDNTNYYTALTGVNSIPASEVMAGKTVYVKFSPTSTGPNNGNIVISSNGATAINVAASGSGISTPVNASGSFPSNTATNVCSDGGGAITALGWQAVPDATLYDVYFGTTNTPALFQSNLTTLFTTQNLNLLANTTYYWKVVPKNNCGIATVSSNWSFTTATTPCNDDYCDIIFTNVSPITKVIFEDIYNESDMSSPHVAYQDFKSQSTTVAQSSTHSLIVEANTGKTGNVDQRTLYIIAFFDWNQDNDFLDAGESIEIGTIFESTGFDGKSASKPITIPSGLSLGNIVMRVIASRYDYNINPCVPVQDGNNPNTFGQTEDYTVNICALPVAKAQNVTLYLDASGTASLTAAAVDNGSTANCGLQSLVISKETFTCADLGINTGIFLTVTDNLGNTNAAEVIVTVVDTLAPTLSQNTGFVDFESNCAISVPDVTIYATDNCSTVFTQSPIAGTSIIASENDTIGVTIFDQAGNDIVFTLTVKDETAPVLSQNASNIDFVQNCQVEIPDLTGFATDNCTTVFTQSPSAGALQSASENDIIEVLIYDNAGNSSVYTLTVQDVTIPVISTNGDQNLNAENGECGAVFIATASATDNCSVGNPTGLRSDALSLTDPYPVGITTISWNVNDINSNPANQVVQTIIVTDNQAPVAVCPQNITVATDANQCGAVVNFTPNLTDNCTGGSVLASPASGSFFNVGTTQVTVTATDAAGNTDVCNFDVTVNDTEDPVVSCPSDITVNNDAGQCGAIVNFAPTATDNCSVVSIVSSPASGSFFAVGTTQVTVTATDAAGNTDV</sequence>
<evidence type="ECO:0000256" key="1">
    <source>
        <dbReference type="ARBA" id="ARBA00022737"/>
    </source>
</evidence>
<dbReference type="InterPro" id="IPR003410">
    <property type="entry name" value="HYR_dom"/>
</dbReference>
<dbReference type="Pfam" id="PF20009">
    <property type="entry name" value="GEVED"/>
    <property type="match status" value="1"/>
</dbReference>
<feature type="signal peptide" evidence="2">
    <location>
        <begin position="1"/>
        <end position="19"/>
    </location>
</feature>
<dbReference type="PANTHER" id="PTHR24273:SF32">
    <property type="entry name" value="HYALIN"/>
    <property type="match status" value="1"/>
</dbReference>
<protein>
    <submittedName>
        <fullName evidence="4">HYR domain-containing protein</fullName>
    </submittedName>
</protein>
<dbReference type="Gene3D" id="2.60.40.10">
    <property type="entry name" value="Immunoglobulins"/>
    <property type="match status" value="1"/>
</dbReference>
<evidence type="ECO:0000259" key="3">
    <source>
        <dbReference type="PROSITE" id="PS50825"/>
    </source>
</evidence>
<accession>A0ABV9N9A6</accession>
<feature type="non-terminal residue" evidence="4">
    <location>
        <position position="1018"/>
    </location>
</feature>
<dbReference type="InterPro" id="IPR013783">
    <property type="entry name" value="Ig-like_fold"/>
</dbReference>
<comment type="caution">
    <text evidence="4">The sequence shown here is derived from an EMBL/GenBank/DDBJ whole genome shotgun (WGS) entry which is preliminary data.</text>
</comment>
<dbReference type="RefSeq" id="WP_387965093.1">
    <property type="nucleotide sequence ID" value="NZ_JBHSGP010000014.1"/>
</dbReference>
<feature type="domain" description="HYR" evidence="3">
    <location>
        <begin position="949"/>
        <end position="1018"/>
    </location>
</feature>
<reference evidence="5" key="1">
    <citation type="journal article" date="2019" name="Int. J. Syst. Evol. Microbiol.">
        <title>The Global Catalogue of Microorganisms (GCM) 10K type strain sequencing project: providing services to taxonomists for standard genome sequencing and annotation.</title>
        <authorList>
            <consortium name="The Broad Institute Genomics Platform"/>
            <consortium name="The Broad Institute Genome Sequencing Center for Infectious Disease"/>
            <person name="Wu L."/>
            <person name="Ma J."/>
        </authorList>
    </citation>
    <scope>NUCLEOTIDE SEQUENCE [LARGE SCALE GENOMIC DNA]</scope>
    <source>
        <strain evidence="5">CCUG 63682</strain>
    </source>
</reference>
<proteinExistence type="predicted"/>
<keyword evidence="5" id="KW-1185">Reference proteome</keyword>
<keyword evidence="1" id="KW-0677">Repeat</keyword>
<feature type="domain" description="HYR" evidence="3">
    <location>
        <begin position="868"/>
        <end position="948"/>
    </location>
</feature>
<dbReference type="Pfam" id="PF02494">
    <property type="entry name" value="HYR"/>
    <property type="match status" value="2"/>
</dbReference>
<dbReference type="EMBL" id="JBHSGP010000014">
    <property type="protein sequence ID" value="MFC4723578.1"/>
    <property type="molecule type" value="Genomic_DNA"/>
</dbReference>
<organism evidence="4 5">
    <name type="scientific">Geojedonia litorea</name>
    <dbReference type="NCBI Taxonomy" id="1268269"/>
    <lineage>
        <taxon>Bacteria</taxon>
        <taxon>Pseudomonadati</taxon>
        <taxon>Bacteroidota</taxon>
        <taxon>Flavobacteriia</taxon>
        <taxon>Flavobacteriales</taxon>
        <taxon>Flavobacteriaceae</taxon>
        <taxon>Geojedonia</taxon>
    </lineage>
</organism>
<keyword evidence="2" id="KW-0732">Signal</keyword>
<evidence type="ECO:0000256" key="2">
    <source>
        <dbReference type="SAM" id="SignalP"/>
    </source>
</evidence>
<dbReference type="Proteomes" id="UP001595953">
    <property type="component" value="Unassembled WGS sequence"/>
</dbReference>